<comment type="caution">
    <text evidence="8">The sequence shown here is derived from an EMBL/GenBank/DDBJ whole genome shotgun (WGS) entry which is preliminary data.</text>
</comment>
<dbReference type="Pfam" id="PF00450">
    <property type="entry name" value="Peptidase_S10"/>
    <property type="match status" value="1"/>
</dbReference>
<reference evidence="8" key="1">
    <citation type="submission" date="2022-03" db="EMBL/GenBank/DDBJ databases">
        <authorList>
            <person name="Sayadi A."/>
        </authorList>
    </citation>
    <scope>NUCLEOTIDE SEQUENCE</scope>
</reference>
<dbReference type="SUPFAM" id="SSF53474">
    <property type="entry name" value="alpha/beta-Hydrolases"/>
    <property type="match status" value="1"/>
</dbReference>
<keyword evidence="2" id="KW-0121">Carboxypeptidase</keyword>
<gene>
    <name evidence="8" type="ORF">ACAOBT_LOCUS31707</name>
</gene>
<evidence type="ECO:0000313" key="9">
    <source>
        <dbReference type="Proteomes" id="UP001152888"/>
    </source>
</evidence>
<name>A0A9P0MDY0_ACAOB</name>
<evidence type="ECO:0000256" key="7">
    <source>
        <dbReference type="SAM" id="SignalP"/>
    </source>
</evidence>
<dbReference type="AlphaFoldDB" id="A0A9P0MDY0"/>
<feature type="chain" id="PRO_5040250587" evidence="7">
    <location>
        <begin position="21"/>
        <end position="456"/>
    </location>
</feature>
<keyword evidence="4 7" id="KW-0732">Signal</keyword>
<keyword evidence="6" id="KW-0325">Glycoprotein</keyword>
<dbReference type="GO" id="GO:0006508">
    <property type="term" value="P:proteolysis"/>
    <property type="evidence" value="ECO:0007669"/>
    <property type="project" value="UniProtKB-KW"/>
</dbReference>
<keyword evidence="9" id="KW-1185">Reference proteome</keyword>
<dbReference type="PANTHER" id="PTHR11802:SF472">
    <property type="entry name" value="SERINE CARBOXYPEPTIDASE CPVL-RELATED"/>
    <property type="match status" value="1"/>
</dbReference>
<dbReference type="GO" id="GO:0004185">
    <property type="term" value="F:serine-type carboxypeptidase activity"/>
    <property type="evidence" value="ECO:0007669"/>
    <property type="project" value="InterPro"/>
</dbReference>
<dbReference type="PROSITE" id="PS00560">
    <property type="entry name" value="CARBOXYPEPT_SER_HIS"/>
    <property type="match status" value="1"/>
</dbReference>
<organism evidence="8 9">
    <name type="scientific">Acanthoscelides obtectus</name>
    <name type="common">Bean weevil</name>
    <name type="synonym">Bruchus obtectus</name>
    <dbReference type="NCBI Taxonomy" id="200917"/>
    <lineage>
        <taxon>Eukaryota</taxon>
        <taxon>Metazoa</taxon>
        <taxon>Ecdysozoa</taxon>
        <taxon>Arthropoda</taxon>
        <taxon>Hexapoda</taxon>
        <taxon>Insecta</taxon>
        <taxon>Pterygota</taxon>
        <taxon>Neoptera</taxon>
        <taxon>Endopterygota</taxon>
        <taxon>Coleoptera</taxon>
        <taxon>Polyphaga</taxon>
        <taxon>Cucujiformia</taxon>
        <taxon>Chrysomeloidea</taxon>
        <taxon>Chrysomelidae</taxon>
        <taxon>Bruchinae</taxon>
        <taxon>Bruchini</taxon>
        <taxon>Acanthoscelides</taxon>
    </lineage>
</organism>
<dbReference type="InterPro" id="IPR029058">
    <property type="entry name" value="AB_hydrolase_fold"/>
</dbReference>
<keyword evidence="5" id="KW-0378">Hydrolase</keyword>
<keyword evidence="3" id="KW-0645">Protease</keyword>
<evidence type="ECO:0000313" key="8">
    <source>
        <dbReference type="EMBL" id="CAH2010695.1"/>
    </source>
</evidence>
<dbReference type="EMBL" id="CAKOFQ010007995">
    <property type="protein sequence ID" value="CAH2010695.1"/>
    <property type="molecule type" value="Genomic_DNA"/>
</dbReference>
<comment type="similarity">
    <text evidence="1">Belongs to the peptidase S10 family.</text>
</comment>
<dbReference type="Proteomes" id="UP001152888">
    <property type="component" value="Unassembled WGS sequence"/>
</dbReference>
<protein>
    <submittedName>
        <fullName evidence="8">Uncharacterized protein</fullName>
    </submittedName>
</protein>
<feature type="signal peptide" evidence="7">
    <location>
        <begin position="1"/>
        <end position="20"/>
    </location>
</feature>
<accession>A0A9P0MDY0</accession>
<evidence type="ECO:0000256" key="3">
    <source>
        <dbReference type="ARBA" id="ARBA00022670"/>
    </source>
</evidence>
<evidence type="ECO:0000256" key="6">
    <source>
        <dbReference type="ARBA" id="ARBA00023180"/>
    </source>
</evidence>
<evidence type="ECO:0000256" key="4">
    <source>
        <dbReference type="ARBA" id="ARBA00022729"/>
    </source>
</evidence>
<evidence type="ECO:0000256" key="2">
    <source>
        <dbReference type="ARBA" id="ARBA00022645"/>
    </source>
</evidence>
<dbReference type="FunFam" id="3.40.50.1820:FF:000096">
    <property type="entry name" value="Carboxypeptidase vitellogenic-like"/>
    <property type="match status" value="1"/>
</dbReference>
<proteinExistence type="inferred from homology"/>
<dbReference type="OrthoDB" id="14563at2759"/>
<dbReference type="InterPro" id="IPR033124">
    <property type="entry name" value="Ser_caboxypep_his_AS"/>
</dbReference>
<dbReference type="InterPro" id="IPR001563">
    <property type="entry name" value="Peptidase_S10"/>
</dbReference>
<sequence>MDLQITSLFLLAYFLTSSEALFKALKTQDVEYDRDDVGEPLILTPLLEQEQIREARRAAIVNLTGDAKDVRSYAGYFTVNKRYNSNQFFWFFPSKSNPAKDPVLVWLQGGPGVSSMYGVLVETGPFFINKKQELELRKYSWVNNHSVIYIDNPVGTGFSFTKNEDGYARNETQIGNELYEALRQFFKLFSEHRKNEFYIHGESYAAKYALALAHTIHTNNPHAQEKINLKGVAIGDGYIDPEHQTGYAEYLYQLGLVDEKHAEEIKRYENAAVEAIRKGNYILSSDLKVKALVVIEQQANVSFYNYLKEGGVPGEDQMNNFLNQSEVRRSLHVGETTFGSEKVEAFLADDLQRSVAPWLVEVANNYRLLLYSGQLDIIVAYPLTLNMLKNLEFKDAKEYRKAKRKIWYIGNQPAGYSKSAGNFTEVLVRDAGHIVPYDQPKWAEDLISRFTRNKSF</sequence>
<dbReference type="PRINTS" id="PR00724">
    <property type="entry name" value="CRBOXYPTASEC"/>
</dbReference>
<dbReference type="Gene3D" id="3.40.50.1820">
    <property type="entry name" value="alpha/beta hydrolase"/>
    <property type="match status" value="1"/>
</dbReference>
<evidence type="ECO:0000256" key="1">
    <source>
        <dbReference type="ARBA" id="ARBA00009431"/>
    </source>
</evidence>
<evidence type="ECO:0000256" key="5">
    <source>
        <dbReference type="ARBA" id="ARBA00022801"/>
    </source>
</evidence>
<dbReference type="PANTHER" id="PTHR11802">
    <property type="entry name" value="SERINE PROTEASE FAMILY S10 SERINE CARBOXYPEPTIDASE"/>
    <property type="match status" value="1"/>
</dbReference>